<feature type="region of interest" description="Disordered" evidence="1">
    <location>
        <begin position="20"/>
        <end position="77"/>
    </location>
</feature>
<feature type="domain" description="BTB" evidence="2">
    <location>
        <begin position="79"/>
        <end position="180"/>
    </location>
</feature>
<sequence>MATEDQRKLVPLAISEVGTSPTLKRYNSNNNNNNNNNKDSEGSENTTTPLSTATASSGTETHNIGNGSGVNPTVGNNGKWVRLNVGGTVFLTTRHTLLKEQTSFLYRLCQQQDLHSDTDETGAYVIDRDPTYFGPILNYLRHGKLVYNKELAEEGVLEEAEFYNITPLIKLIKERIVERDCKVTQVPPKHVYRVLQCQEEELTQMVSTMSDGWKFEQVSVRTCRKPRTGLLWTMVNIGSSYSYGTEDQAEFLCVVSKELHTPGSGLGTEQSHKTKASEVQDEGGVQDQEEEGETQPPPNEWIRE</sequence>
<evidence type="ECO:0000256" key="1">
    <source>
        <dbReference type="SAM" id="MobiDB-lite"/>
    </source>
</evidence>
<dbReference type="AlphaFoldDB" id="A0ABD0WU09"/>
<dbReference type="Gene3D" id="6.10.140.750">
    <property type="match status" value="1"/>
</dbReference>
<dbReference type="PANTHER" id="PTHR14958">
    <property type="entry name" value="POTASSIUM CHANNEL TETRAMERISATION DOMAIN CONTAINING PROTEIN"/>
    <property type="match status" value="1"/>
</dbReference>
<evidence type="ECO:0000313" key="4">
    <source>
        <dbReference type="Proteomes" id="UP001557470"/>
    </source>
</evidence>
<dbReference type="InterPro" id="IPR003131">
    <property type="entry name" value="T1-type_BTB"/>
</dbReference>
<dbReference type="Pfam" id="PF02214">
    <property type="entry name" value="BTB_2"/>
    <property type="match status" value="1"/>
</dbReference>
<feature type="compositionally biased region" description="Pro residues" evidence="1">
    <location>
        <begin position="295"/>
        <end position="304"/>
    </location>
</feature>
<protein>
    <recommendedName>
        <fullName evidence="2">BTB domain-containing protein</fullName>
    </recommendedName>
</protein>
<gene>
    <name evidence="3" type="ORF">UPYG_G00135430</name>
</gene>
<keyword evidence="4" id="KW-1185">Reference proteome</keyword>
<dbReference type="SUPFAM" id="SSF54695">
    <property type="entry name" value="POZ domain"/>
    <property type="match status" value="1"/>
</dbReference>
<dbReference type="SMART" id="SM00225">
    <property type="entry name" value="BTB"/>
    <property type="match status" value="1"/>
</dbReference>
<organism evidence="3 4">
    <name type="scientific">Umbra pygmaea</name>
    <name type="common">Eastern mudminnow</name>
    <dbReference type="NCBI Taxonomy" id="75934"/>
    <lineage>
        <taxon>Eukaryota</taxon>
        <taxon>Metazoa</taxon>
        <taxon>Chordata</taxon>
        <taxon>Craniata</taxon>
        <taxon>Vertebrata</taxon>
        <taxon>Euteleostomi</taxon>
        <taxon>Actinopterygii</taxon>
        <taxon>Neopterygii</taxon>
        <taxon>Teleostei</taxon>
        <taxon>Protacanthopterygii</taxon>
        <taxon>Esociformes</taxon>
        <taxon>Umbridae</taxon>
        <taxon>Umbra</taxon>
    </lineage>
</organism>
<dbReference type="PANTHER" id="PTHR14958:SF31">
    <property type="entry name" value="BTB_POZ DOMAIN-CONTAINING PROTEIN KCTD5-LIKE ISOFORM X1"/>
    <property type="match status" value="1"/>
</dbReference>
<dbReference type="Gene3D" id="3.30.70.2000">
    <property type="match status" value="2"/>
</dbReference>
<dbReference type="InterPro" id="IPR011333">
    <property type="entry name" value="SKP1/BTB/POZ_sf"/>
</dbReference>
<evidence type="ECO:0000313" key="3">
    <source>
        <dbReference type="EMBL" id="KAL0983975.1"/>
    </source>
</evidence>
<reference evidence="3 4" key="1">
    <citation type="submission" date="2024-06" db="EMBL/GenBank/DDBJ databases">
        <authorList>
            <person name="Pan Q."/>
            <person name="Wen M."/>
            <person name="Jouanno E."/>
            <person name="Zahm M."/>
            <person name="Klopp C."/>
            <person name="Cabau C."/>
            <person name="Louis A."/>
            <person name="Berthelot C."/>
            <person name="Parey E."/>
            <person name="Roest Crollius H."/>
            <person name="Montfort J."/>
            <person name="Robinson-Rechavi M."/>
            <person name="Bouchez O."/>
            <person name="Lampietro C."/>
            <person name="Lopez Roques C."/>
            <person name="Donnadieu C."/>
            <person name="Postlethwait J."/>
            <person name="Bobe J."/>
            <person name="Verreycken H."/>
            <person name="Guiguen Y."/>
        </authorList>
    </citation>
    <scope>NUCLEOTIDE SEQUENCE [LARGE SCALE GENOMIC DNA]</scope>
    <source>
        <strain evidence="3">Up_M1</strain>
        <tissue evidence="3">Testis</tissue>
    </source>
</reference>
<proteinExistence type="predicted"/>
<feature type="region of interest" description="Disordered" evidence="1">
    <location>
        <begin position="262"/>
        <end position="304"/>
    </location>
</feature>
<dbReference type="InterPro" id="IPR000210">
    <property type="entry name" value="BTB/POZ_dom"/>
</dbReference>
<dbReference type="Gene3D" id="3.30.710.10">
    <property type="entry name" value="Potassium Channel Kv1.1, Chain A"/>
    <property type="match status" value="1"/>
</dbReference>
<dbReference type="Proteomes" id="UP001557470">
    <property type="component" value="Unassembled WGS sequence"/>
</dbReference>
<evidence type="ECO:0000259" key="2">
    <source>
        <dbReference type="SMART" id="SM00225"/>
    </source>
</evidence>
<dbReference type="EMBL" id="JAGEUA010000004">
    <property type="protein sequence ID" value="KAL0983975.1"/>
    <property type="molecule type" value="Genomic_DNA"/>
</dbReference>
<comment type="caution">
    <text evidence="3">The sequence shown here is derived from an EMBL/GenBank/DDBJ whole genome shotgun (WGS) entry which is preliminary data.</text>
</comment>
<accession>A0ABD0WU09</accession>
<feature type="compositionally biased region" description="Polar residues" evidence="1">
    <location>
        <begin position="60"/>
        <end position="76"/>
    </location>
</feature>
<name>A0ABD0WU09_UMBPY</name>
<feature type="compositionally biased region" description="Low complexity" evidence="1">
    <location>
        <begin position="27"/>
        <end position="37"/>
    </location>
</feature>
<dbReference type="FunFam" id="3.30.710.10:FF:000005">
    <property type="entry name" value="Potassium channel tetramerization domain-containing 17"/>
    <property type="match status" value="1"/>
</dbReference>
<feature type="compositionally biased region" description="Low complexity" evidence="1">
    <location>
        <begin position="46"/>
        <end position="59"/>
    </location>
</feature>